<dbReference type="GO" id="GO:0004721">
    <property type="term" value="F:phosphoprotein phosphatase activity"/>
    <property type="evidence" value="ECO:0007669"/>
    <property type="project" value="TreeGrafter"/>
</dbReference>
<evidence type="ECO:0000313" key="11">
    <source>
        <dbReference type="Proteomes" id="UP000484164"/>
    </source>
</evidence>
<evidence type="ECO:0000256" key="6">
    <source>
        <dbReference type="ARBA" id="ARBA00023012"/>
    </source>
</evidence>
<dbReference type="InterPro" id="IPR003661">
    <property type="entry name" value="HisK_dim/P_dom"/>
</dbReference>
<keyword evidence="8" id="KW-0812">Transmembrane</keyword>
<dbReference type="OrthoDB" id="9813151at2"/>
<dbReference type="GO" id="GO:0005886">
    <property type="term" value="C:plasma membrane"/>
    <property type="evidence" value="ECO:0007669"/>
    <property type="project" value="TreeGrafter"/>
</dbReference>
<protein>
    <recommendedName>
        <fullName evidence="2">histidine kinase</fullName>
        <ecNumber evidence="2">2.7.13.3</ecNumber>
    </recommendedName>
</protein>
<keyword evidence="6" id="KW-0902">Two-component regulatory system</keyword>
<dbReference type="InterPro" id="IPR036097">
    <property type="entry name" value="HisK_dim/P_sf"/>
</dbReference>
<dbReference type="RefSeq" id="WP_151691443.1">
    <property type="nucleotide sequence ID" value="NZ_BMGX01000002.1"/>
</dbReference>
<dbReference type="EC" id="2.7.13.3" evidence="2"/>
<dbReference type="InterPro" id="IPR004358">
    <property type="entry name" value="Sig_transdc_His_kin-like_C"/>
</dbReference>
<keyword evidence="5 10" id="KW-0418">Kinase</keyword>
<keyword evidence="4" id="KW-0808">Transferase</keyword>
<dbReference type="SMART" id="SM00387">
    <property type="entry name" value="HATPase_c"/>
    <property type="match status" value="1"/>
</dbReference>
<accession>A0A6L3ZG37</accession>
<proteinExistence type="predicted"/>
<dbReference type="InterPro" id="IPR036890">
    <property type="entry name" value="HATPase_C_sf"/>
</dbReference>
<gene>
    <name evidence="10" type="ORF">F8C82_00290</name>
</gene>
<dbReference type="FunFam" id="1.10.287.130:FF:000001">
    <property type="entry name" value="Two-component sensor histidine kinase"/>
    <property type="match status" value="1"/>
</dbReference>
<dbReference type="InterPro" id="IPR050351">
    <property type="entry name" value="BphY/WalK/GraS-like"/>
</dbReference>
<comment type="caution">
    <text evidence="10">The sequence shown here is derived from an EMBL/GenBank/DDBJ whole genome shotgun (WGS) entry which is preliminary data.</text>
</comment>
<evidence type="ECO:0000259" key="9">
    <source>
        <dbReference type="PROSITE" id="PS50109"/>
    </source>
</evidence>
<evidence type="ECO:0000256" key="4">
    <source>
        <dbReference type="ARBA" id="ARBA00022679"/>
    </source>
</evidence>
<feature type="domain" description="Histidine kinase" evidence="9">
    <location>
        <begin position="129"/>
        <end position="348"/>
    </location>
</feature>
<dbReference type="PANTHER" id="PTHR45453">
    <property type="entry name" value="PHOSPHATE REGULON SENSOR PROTEIN PHOR"/>
    <property type="match status" value="1"/>
</dbReference>
<dbReference type="PROSITE" id="PS50109">
    <property type="entry name" value="HIS_KIN"/>
    <property type="match status" value="1"/>
</dbReference>
<dbReference type="EMBL" id="WBVQ01000001">
    <property type="protein sequence ID" value="KAB2816871.1"/>
    <property type="molecule type" value="Genomic_DNA"/>
</dbReference>
<organism evidence="10 11">
    <name type="scientific">Phaeocystidibacter marisrubri</name>
    <dbReference type="NCBI Taxonomy" id="1577780"/>
    <lineage>
        <taxon>Bacteria</taxon>
        <taxon>Pseudomonadati</taxon>
        <taxon>Bacteroidota</taxon>
        <taxon>Flavobacteriia</taxon>
        <taxon>Flavobacteriales</taxon>
        <taxon>Phaeocystidibacteraceae</taxon>
        <taxon>Phaeocystidibacter</taxon>
    </lineage>
</organism>
<dbReference type="GO" id="GO:0000155">
    <property type="term" value="F:phosphorelay sensor kinase activity"/>
    <property type="evidence" value="ECO:0007669"/>
    <property type="project" value="InterPro"/>
</dbReference>
<dbReference type="CDD" id="cd00082">
    <property type="entry name" value="HisKA"/>
    <property type="match status" value="1"/>
</dbReference>
<evidence type="ECO:0000256" key="3">
    <source>
        <dbReference type="ARBA" id="ARBA00022553"/>
    </source>
</evidence>
<keyword evidence="8" id="KW-1133">Transmembrane helix</keyword>
<evidence type="ECO:0000256" key="2">
    <source>
        <dbReference type="ARBA" id="ARBA00012438"/>
    </source>
</evidence>
<dbReference type="SUPFAM" id="SSF55874">
    <property type="entry name" value="ATPase domain of HSP90 chaperone/DNA topoisomerase II/histidine kinase"/>
    <property type="match status" value="1"/>
</dbReference>
<evidence type="ECO:0000256" key="8">
    <source>
        <dbReference type="SAM" id="Phobius"/>
    </source>
</evidence>
<comment type="catalytic activity">
    <reaction evidence="1">
        <text>ATP + protein L-histidine = ADP + protein N-phospho-L-histidine.</text>
        <dbReference type="EC" id="2.7.13.3"/>
    </reaction>
</comment>
<dbReference type="Gene3D" id="1.10.287.130">
    <property type="match status" value="1"/>
</dbReference>
<sequence length="348" mass="39676">MRVERPELLAAVVAILLGILSSLGYWLGSLLLSLPVSYGMMLGMFIGVTSVCFLAVRFVILQFIYAKVKLIYKNIHELKLGSDEEEDLIAQSSDLKTVEREVSEWAEERFTEIRELKERESFRREFIGNVSHELKTPIFNIQGYILTLLDGAIDDPKINMKYLNRANKSVERMINLVQDMDVLNKLESGVMDVRKQSFDILKVCKEVFEMVEEKAAEKNIKLKYKKEYDKPIKVEGDPNRIEQVLSNLVMNAVKYSKTNGYVEIGIFDMADKYLIEVSDDGLGIPENDVPRIFERFYRVDKSRSRDIAGSGLGLAIVKHIIDAHKQTINVRSTEGVGSTFSFTLKKAK</sequence>
<dbReference type="SUPFAM" id="SSF47384">
    <property type="entry name" value="Homodimeric domain of signal transducing histidine kinase"/>
    <property type="match status" value="1"/>
</dbReference>
<dbReference type="AlphaFoldDB" id="A0A6L3ZG37"/>
<evidence type="ECO:0000256" key="1">
    <source>
        <dbReference type="ARBA" id="ARBA00000085"/>
    </source>
</evidence>
<keyword evidence="3" id="KW-0597">Phosphoprotein</keyword>
<dbReference type="FunFam" id="3.30.565.10:FF:000006">
    <property type="entry name" value="Sensor histidine kinase WalK"/>
    <property type="match status" value="1"/>
</dbReference>
<feature type="transmembrane region" description="Helical" evidence="8">
    <location>
        <begin position="40"/>
        <end position="65"/>
    </location>
</feature>
<evidence type="ECO:0000256" key="7">
    <source>
        <dbReference type="ARBA" id="ARBA00023136"/>
    </source>
</evidence>
<dbReference type="PANTHER" id="PTHR45453:SF1">
    <property type="entry name" value="PHOSPHATE REGULON SENSOR PROTEIN PHOR"/>
    <property type="match status" value="1"/>
</dbReference>
<dbReference type="Pfam" id="PF02518">
    <property type="entry name" value="HATPase_c"/>
    <property type="match status" value="1"/>
</dbReference>
<dbReference type="SMART" id="SM00388">
    <property type="entry name" value="HisKA"/>
    <property type="match status" value="1"/>
</dbReference>
<dbReference type="GO" id="GO:0016036">
    <property type="term" value="P:cellular response to phosphate starvation"/>
    <property type="evidence" value="ECO:0007669"/>
    <property type="project" value="TreeGrafter"/>
</dbReference>
<dbReference type="InterPro" id="IPR003594">
    <property type="entry name" value="HATPase_dom"/>
</dbReference>
<feature type="transmembrane region" description="Helical" evidence="8">
    <location>
        <begin position="7"/>
        <end position="28"/>
    </location>
</feature>
<keyword evidence="7 8" id="KW-0472">Membrane</keyword>
<dbReference type="Proteomes" id="UP000484164">
    <property type="component" value="Unassembled WGS sequence"/>
</dbReference>
<reference evidence="10 11" key="1">
    <citation type="submission" date="2019-10" db="EMBL/GenBank/DDBJ databases">
        <title>Genome sequence of Phaeocystidibacter marisrubri JCM30614 (type strain).</title>
        <authorList>
            <person name="Bowman J.P."/>
        </authorList>
    </citation>
    <scope>NUCLEOTIDE SEQUENCE [LARGE SCALE GENOMIC DNA]</scope>
    <source>
        <strain evidence="10 11">JCM 30614</strain>
    </source>
</reference>
<evidence type="ECO:0000256" key="5">
    <source>
        <dbReference type="ARBA" id="ARBA00022777"/>
    </source>
</evidence>
<dbReference type="Pfam" id="PF00512">
    <property type="entry name" value="HisKA"/>
    <property type="match status" value="1"/>
</dbReference>
<dbReference type="CDD" id="cd00075">
    <property type="entry name" value="HATPase"/>
    <property type="match status" value="1"/>
</dbReference>
<dbReference type="PRINTS" id="PR00344">
    <property type="entry name" value="BCTRLSENSOR"/>
</dbReference>
<keyword evidence="11" id="KW-1185">Reference proteome</keyword>
<evidence type="ECO:0000313" key="10">
    <source>
        <dbReference type="EMBL" id="KAB2816871.1"/>
    </source>
</evidence>
<dbReference type="Gene3D" id="3.30.565.10">
    <property type="entry name" value="Histidine kinase-like ATPase, C-terminal domain"/>
    <property type="match status" value="1"/>
</dbReference>
<dbReference type="InterPro" id="IPR005467">
    <property type="entry name" value="His_kinase_dom"/>
</dbReference>
<name>A0A6L3ZG37_9FLAO</name>